<evidence type="ECO:0000259" key="5">
    <source>
        <dbReference type="Pfam" id="PF12802"/>
    </source>
</evidence>
<name>A0A5B9W276_9BACT</name>
<reference evidence="6 7" key="1">
    <citation type="submission" date="2019-08" db="EMBL/GenBank/DDBJ databases">
        <title>Deep-cultivation of Planctomycetes and their phenomic and genomic characterization uncovers novel biology.</title>
        <authorList>
            <person name="Wiegand S."/>
            <person name="Jogler M."/>
            <person name="Boedeker C."/>
            <person name="Pinto D."/>
            <person name="Vollmers J."/>
            <person name="Rivas-Marin E."/>
            <person name="Kohn T."/>
            <person name="Peeters S.H."/>
            <person name="Heuer A."/>
            <person name="Rast P."/>
            <person name="Oberbeckmann S."/>
            <person name="Bunk B."/>
            <person name="Jeske O."/>
            <person name="Meyerdierks A."/>
            <person name="Storesund J.E."/>
            <person name="Kallscheuer N."/>
            <person name="Luecker S."/>
            <person name="Lage O.M."/>
            <person name="Pohl T."/>
            <person name="Merkel B.J."/>
            <person name="Hornburger P."/>
            <person name="Mueller R.-W."/>
            <person name="Bruemmer F."/>
            <person name="Labrenz M."/>
            <person name="Spormann A.M."/>
            <person name="Op den Camp H."/>
            <person name="Overmann J."/>
            <person name="Amann R."/>
            <person name="Jetten M.S.M."/>
            <person name="Mascher T."/>
            <person name="Medema M.H."/>
            <person name="Devos D.P."/>
            <person name="Kaster A.-K."/>
            <person name="Ovreas L."/>
            <person name="Rohde M."/>
            <person name="Galperin M.Y."/>
            <person name="Jogler C."/>
        </authorList>
    </citation>
    <scope>NUCLEOTIDE SEQUENCE [LARGE SCALE GENOMIC DNA]</scope>
    <source>
        <strain evidence="6 7">OJF2</strain>
    </source>
</reference>
<keyword evidence="3 4" id="KW-0804">Transcription</keyword>
<dbReference type="InterPro" id="IPR000835">
    <property type="entry name" value="HTH_MarR-typ"/>
</dbReference>
<dbReference type="InterPro" id="IPR036388">
    <property type="entry name" value="WH-like_DNA-bd_sf"/>
</dbReference>
<dbReference type="KEGG" id="agv:OJF2_28800"/>
<keyword evidence="2 4" id="KW-0238">DNA-binding</keyword>
<organism evidence="6 7">
    <name type="scientific">Aquisphaera giovannonii</name>
    <dbReference type="NCBI Taxonomy" id="406548"/>
    <lineage>
        <taxon>Bacteria</taxon>
        <taxon>Pseudomonadati</taxon>
        <taxon>Planctomycetota</taxon>
        <taxon>Planctomycetia</taxon>
        <taxon>Isosphaerales</taxon>
        <taxon>Isosphaeraceae</taxon>
        <taxon>Aquisphaera</taxon>
    </lineage>
</organism>
<accession>A0A5B9W276</accession>
<evidence type="ECO:0000256" key="4">
    <source>
        <dbReference type="PIRNR" id="PIRNR006707"/>
    </source>
</evidence>
<dbReference type="Pfam" id="PF12802">
    <property type="entry name" value="MarR_2"/>
    <property type="match status" value="1"/>
</dbReference>
<dbReference type="GO" id="GO:0003700">
    <property type="term" value="F:DNA-binding transcription factor activity"/>
    <property type="evidence" value="ECO:0007669"/>
    <property type="project" value="InterPro"/>
</dbReference>
<dbReference type="CDD" id="cd00090">
    <property type="entry name" value="HTH_ARSR"/>
    <property type="match status" value="1"/>
</dbReference>
<dbReference type="InterPro" id="IPR011991">
    <property type="entry name" value="ArsR-like_HTH"/>
</dbReference>
<comment type="similarity">
    <text evidence="4">Belongs to the GbsR family.</text>
</comment>
<protein>
    <recommendedName>
        <fullName evidence="4">HTH-type transcriptional regulator</fullName>
    </recommendedName>
</protein>
<dbReference type="InterPro" id="IPR052362">
    <property type="entry name" value="HTH-GbsR_regulator"/>
</dbReference>
<dbReference type="RefSeq" id="WP_210420517.1">
    <property type="nucleotide sequence ID" value="NZ_CP042997.1"/>
</dbReference>
<dbReference type="InterPro" id="IPR026282">
    <property type="entry name" value="MJ1563"/>
</dbReference>
<dbReference type="PANTHER" id="PTHR38465:SF1">
    <property type="entry name" value="HTH-TYPE TRANSCRIPTIONAL REGULATOR MJ1563-RELATED"/>
    <property type="match status" value="1"/>
</dbReference>
<gene>
    <name evidence="6" type="ORF">OJF2_28800</name>
</gene>
<dbReference type="Proteomes" id="UP000324233">
    <property type="component" value="Chromosome"/>
</dbReference>
<dbReference type="SUPFAM" id="SSF46785">
    <property type="entry name" value="Winged helix' DNA-binding domain"/>
    <property type="match status" value="1"/>
</dbReference>
<dbReference type="GO" id="GO:0003677">
    <property type="term" value="F:DNA binding"/>
    <property type="evidence" value="ECO:0007669"/>
    <property type="project" value="UniProtKB-UniRule"/>
</dbReference>
<dbReference type="PIRSF" id="PIRSF006707">
    <property type="entry name" value="MJ1563"/>
    <property type="match status" value="1"/>
</dbReference>
<dbReference type="EMBL" id="CP042997">
    <property type="protein sequence ID" value="QEH34344.1"/>
    <property type="molecule type" value="Genomic_DNA"/>
</dbReference>
<evidence type="ECO:0000313" key="7">
    <source>
        <dbReference type="Proteomes" id="UP000324233"/>
    </source>
</evidence>
<keyword evidence="1 4" id="KW-0805">Transcription regulation</keyword>
<keyword evidence="7" id="KW-1185">Reference proteome</keyword>
<dbReference type="AlphaFoldDB" id="A0A5B9W276"/>
<dbReference type="InterPro" id="IPR036390">
    <property type="entry name" value="WH_DNA-bd_sf"/>
</dbReference>
<dbReference type="Gene3D" id="1.10.10.10">
    <property type="entry name" value="Winged helix-like DNA-binding domain superfamily/Winged helix DNA-binding domain"/>
    <property type="match status" value="1"/>
</dbReference>
<proteinExistence type="inferred from homology"/>
<feature type="domain" description="HTH marR-type" evidence="5">
    <location>
        <begin position="37"/>
        <end position="95"/>
    </location>
</feature>
<evidence type="ECO:0000256" key="3">
    <source>
        <dbReference type="ARBA" id="ARBA00023163"/>
    </source>
</evidence>
<evidence type="ECO:0000256" key="2">
    <source>
        <dbReference type="ARBA" id="ARBA00023125"/>
    </source>
</evidence>
<sequence length="194" mass="22055">MNDFIDLPNSPSDPSDPQSAVVRPFVEHWGMMARAWGINPTMGELFALLYITGGDWTAEDLRDRLRISRGNVSMNLRELMAWGVVRRLHRQGERRELYRAEGDVWTLFRRILKERKRRELEPTLNVLDEICTRAEGQPQLADLKARVESLRRFFGLIDALALRLLALESAETEELANLLAGDPPGPGEDSGDES</sequence>
<evidence type="ECO:0000256" key="1">
    <source>
        <dbReference type="ARBA" id="ARBA00023015"/>
    </source>
</evidence>
<dbReference type="PANTHER" id="PTHR38465">
    <property type="entry name" value="HTH-TYPE TRANSCRIPTIONAL REGULATOR MJ1563-RELATED"/>
    <property type="match status" value="1"/>
</dbReference>
<evidence type="ECO:0000313" key="6">
    <source>
        <dbReference type="EMBL" id="QEH34344.1"/>
    </source>
</evidence>